<evidence type="ECO:0000313" key="2">
    <source>
        <dbReference type="EMBL" id="KAJ8889483.1"/>
    </source>
</evidence>
<name>A0ABQ9HYM6_9NEOP</name>
<dbReference type="EMBL" id="JARBHB010000003">
    <property type="protein sequence ID" value="KAJ8889483.1"/>
    <property type="molecule type" value="Genomic_DNA"/>
</dbReference>
<accession>A0ABQ9HYM6</accession>
<organism evidence="2 3">
    <name type="scientific">Dryococelus australis</name>
    <dbReference type="NCBI Taxonomy" id="614101"/>
    <lineage>
        <taxon>Eukaryota</taxon>
        <taxon>Metazoa</taxon>
        <taxon>Ecdysozoa</taxon>
        <taxon>Arthropoda</taxon>
        <taxon>Hexapoda</taxon>
        <taxon>Insecta</taxon>
        <taxon>Pterygota</taxon>
        <taxon>Neoptera</taxon>
        <taxon>Polyneoptera</taxon>
        <taxon>Phasmatodea</taxon>
        <taxon>Verophasmatodea</taxon>
        <taxon>Anareolatae</taxon>
        <taxon>Phasmatidae</taxon>
        <taxon>Eurycanthinae</taxon>
        <taxon>Dryococelus</taxon>
    </lineage>
</organism>
<feature type="region of interest" description="Disordered" evidence="1">
    <location>
        <begin position="1"/>
        <end position="24"/>
    </location>
</feature>
<reference evidence="2 3" key="1">
    <citation type="submission" date="2023-02" db="EMBL/GenBank/DDBJ databases">
        <title>LHISI_Scaffold_Assembly.</title>
        <authorList>
            <person name="Stuart O.P."/>
            <person name="Cleave R."/>
            <person name="Magrath M.J.L."/>
            <person name="Mikheyev A.S."/>
        </authorList>
    </citation>
    <scope>NUCLEOTIDE SEQUENCE [LARGE SCALE GENOMIC DNA]</scope>
    <source>
        <strain evidence="2">Daus_M_001</strain>
        <tissue evidence="2">Leg muscle</tissue>
    </source>
</reference>
<keyword evidence="3" id="KW-1185">Reference proteome</keyword>
<sequence>MEQRRNERVGETGDPRENPPTSGIVRFPLAKTRLVASGKAEVTIVRRPQHASSDTAKHLKQPIGRRECAVVVLQLQQRLEGAWVGARGGGGEVESRAALWVAGRATSDRRWSARSCSRSPVDALLSRWQQAPVTTVQPGETECIPTTHKRAALHASCDGVTSRATFYWWNCKQASNRVQHTANASLPCNSSPHTTVTYLQLVGSVDKGCSRSTVSTLAFHQGEQGLIPGRATGFSQVGIVPDDAVDRRVFSGISRFPRPFISAPLHIHFNYPHRLKTSLLRAAQISSLTATYIGSEDTKIVASFDIVLPL</sequence>
<comment type="caution">
    <text evidence="2">The sequence shown here is derived from an EMBL/GenBank/DDBJ whole genome shotgun (WGS) entry which is preliminary data.</text>
</comment>
<protein>
    <submittedName>
        <fullName evidence="2">Uncharacterized protein</fullName>
    </submittedName>
</protein>
<feature type="compositionally biased region" description="Basic and acidic residues" evidence="1">
    <location>
        <begin position="1"/>
        <end position="17"/>
    </location>
</feature>
<proteinExistence type="predicted"/>
<gene>
    <name evidence="2" type="ORF">PR048_008982</name>
</gene>
<evidence type="ECO:0000313" key="3">
    <source>
        <dbReference type="Proteomes" id="UP001159363"/>
    </source>
</evidence>
<dbReference type="Proteomes" id="UP001159363">
    <property type="component" value="Chromosome 3"/>
</dbReference>
<evidence type="ECO:0000256" key="1">
    <source>
        <dbReference type="SAM" id="MobiDB-lite"/>
    </source>
</evidence>